<evidence type="ECO:0000313" key="3">
    <source>
        <dbReference type="Proteomes" id="UP001201980"/>
    </source>
</evidence>
<protein>
    <submittedName>
        <fullName evidence="2">Uncharacterized protein</fullName>
    </submittedName>
</protein>
<keyword evidence="1" id="KW-1133">Transmembrane helix</keyword>
<evidence type="ECO:0000313" key="2">
    <source>
        <dbReference type="EMBL" id="KAJ2903353.1"/>
    </source>
</evidence>
<dbReference type="AlphaFoldDB" id="A0AAD5WSP9"/>
<comment type="caution">
    <text evidence="2">The sequence shown here is derived from an EMBL/GenBank/DDBJ whole genome shotgun (WGS) entry which is preliminary data.</text>
</comment>
<evidence type="ECO:0000256" key="1">
    <source>
        <dbReference type="SAM" id="Phobius"/>
    </source>
</evidence>
<feature type="transmembrane region" description="Helical" evidence="1">
    <location>
        <begin position="142"/>
        <end position="160"/>
    </location>
</feature>
<keyword evidence="1" id="KW-0812">Transmembrane</keyword>
<keyword evidence="3" id="KW-1185">Reference proteome</keyword>
<gene>
    <name evidence="2" type="ORF">MKZ38_010018</name>
</gene>
<dbReference type="Proteomes" id="UP001201980">
    <property type="component" value="Unassembled WGS sequence"/>
</dbReference>
<dbReference type="EMBL" id="JAKWBI020000083">
    <property type="protein sequence ID" value="KAJ2903353.1"/>
    <property type="molecule type" value="Genomic_DNA"/>
</dbReference>
<reference evidence="2" key="1">
    <citation type="submission" date="2022-07" db="EMBL/GenBank/DDBJ databases">
        <title>Draft genome sequence of Zalerion maritima ATCC 34329, a (micro)plastics degrading marine fungus.</title>
        <authorList>
            <person name="Paco A."/>
            <person name="Goncalves M.F.M."/>
            <person name="Rocha-Santos T.A.P."/>
            <person name="Alves A."/>
        </authorList>
    </citation>
    <scope>NUCLEOTIDE SEQUENCE</scope>
    <source>
        <strain evidence="2">ATCC 34329</strain>
    </source>
</reference>
<organism evidence="2 3">
    <name type="scientific">Zalerion maritima</name>
    <dbReference type="NCBI Taxonomy" id="339359"/>
    <lineage>
        <taxon>Eukaryota</taxon>
        <taxon>Fungi</taxon>
        <taxon>Dikarya</taxon>
        <taxon>Ascomycota</taxon>
        <taxon>Pezizomycotina</taxon>
        <taxon>Sordariomycetes</taxon>
        <taxon>Lulworthiomycetidae</taxon>
        <taxon>Lulworthiales</taxon>
        <taxon>Lulworthiaceae</taxon>
        <taxon>Zalerion</taxon>
    </lineage>
</organism>
<name>A0AAD5WSP9_9PEZI</name>
<keyword evidence="1" id="KW-0472">Membrane</keyword>
<proteinExistence type="predicted"/>
<sequence length="213" mass="22726">MKTHIFLYCCVTAPVALSGLVLGAPLLASKTAAIRPPPPLRATRPPLIGLDMAHEDVLDAPKLDNRDYIPKPTDTPSQVLRQDRPVPSLYLMSLERPSPDEGGDDRTGDAAWFGFHPLGARPASRLEEDTTHRVPGYDNSDVVVIAMLAAFLVIVAFIELRNRALAAAAEASCKMSFVVGLPGSVKLKGGEKQLLAGTQGPTRPTELVITGGN</sequence>
<accession>A0AAD5WSP9</accession>